<evidence type="ECO:0000313" key="7">
    <source>
        <dbReference type="Proteomes" id="UP000013307"/>
    </source>
</evidence>
<keyword evidence="3 5" id="KW-1133">Transmembrane helix</keyword>
<evidence type="ECO:0000256" key="2">
    <source>
        <dbReference type="ARBA" id="ARBA00022692"/>
    </source>
</evidence>
<dbReference type="NCBIfam" id="TIGR00945">
    <property type="entry name" value="tatC"/>
    <property type="match status" value="1"/>
</dbReference>
<accession>N0BM62</accession>
<comment type="similarity">
    <text evidence="5">Belongs to the TatC family.</text>
</comment>
<comment type="subcellular location">
    <subcellularLocation>
        <location evidence="5">Cell membrane</location>
        <topology evidence="5">Multi-pass membrane protein</topology>
    </subcellularLocation>
    <subcellularLocation>
        <location evidence="1">Membrane</location>
        <topology evidence="1">Multi-pass membrane protein</topology>
    </subcellularLocation>
</comment>
<dbReference type="eggNOG" id="arCOG01919">
    <property type="taxonomic scope" value="Archaea"/>
</dbReference>
<keyword evidence="4 5" id="KW-0472">Membrane</keyword>
<evidence type="ECO:0000256" key="3">
    <source>
        <dbReference type="ARBA" id="ARBA00022989"/>
    </source>
</evidence>
<dbReference type="PANTHER" id="PTHR30371:SF0">
    <property type="entry name" value="SEC-INDEPENDENT PROTEIN TRANSLOCASE PROTEIN TATC, CHLOROPLASTIC-RELATED"/>
    <property type="match status" value="1"/>
</dbReference>
<dbReference type="HOGENOM" id="CLU_031942_8_1_2"/>
<dbReference type="RefSeq" id="WP_015591294.1">
    <property type="nucleotide sequence ID" value="NC_021169.1"/>
</dbReference>
<dbReference type="Pfam" id="PF00902">
    <property type="entry name" value="TatC"/>
    <property type="match status" value="1"/>
</dbReference>
<feature type="transmembrane region" description="Helical" evidence="5">
    <location>
        <begin position="109"/>
        <end position="133"/>
    </location>
</feature>
<evidence type="ECO:0000313" key="6">
    <source>
        <dbReference type="EMBL" id="AGK61696.1"/>
    </source>
</evidence>
<feature type="transmembrane region" description="Helical" evidence="5">
    <location>
        <begin position="215"/>
        <end position="235"/>
    </location>
</feature>
<dbReference type="GO" id="GO:0033281">
    <property type="term" value="C:TAT protein transport complex"/>
    <property type="evidence" value="ECO:0007669"/>
    <property type="project" value="UniProtKB-UniRule"/>
</dbReference>
<dbReference type="STRING" id="387631.Asulf_01725"/>
<dbReference type="PRINTS" id="PR01840">
    <property type="entry name" value="TATCFAMILY"/>
</dbReference>
<keyword evidence="2 5" id="KW-0812">Transmembrane</keyword>
<comment type="subunit">
    <text evidence="5">Forms a complex with TatA.</text>
</comment>
<feature type="transmembrane region" description="Helical" evidence="5">
    <location>
        <begin position="21"/>
        <end position="39"/>
    </location>
</feature>
<proteinExistence type="inferred from homology"/>
<gene>
    <name evidence="5" type="primary">tatC</name>
    <name evidence="6" type="ORF">Asulf_01725</name>
</gene>
<dbReference type="GO" id="GO:0065002">
    <property type="term" value="P:intracellular protein transmembrane transport"/>
    <property type="evidence" value="ECO:0007669"/>
    <property type="project" value="TreeGrafter"/>
</dbReference>
<keyword evidence="5" id="KW-0813">Transport</keyword>
<dbReference type="PANTHER" id="PTHR30371">
    <property type="entry name" value="SEC-INDEPENDENT PROTEIN TRANSLOCASE PROTEIN TATC"/>
    <property type="match status" value="1"/>
</dbReference>
<keyword evidence="5" id="KW-0811">Translocation</keyword>
<feature type="transmembrane region" description="Helical" evidence="5">
    <location>
        <begin position="153"/>
        <end position="180"/>
    </location>
</feature>
<dbReference type="GO" id="GO:0043953">
    <property type="term" value="P:protein transport by the Tat complex"/>
    <property type="evidence" value="ECO:0007669"/>
    <property type="project" value="UniProtKB-UniRule"/>
</dbReference>
<comment type="function">
    <text evidence="5">Part of the twin-arginine translocation (Tat) system that transports large folded proteins containing a characteristic twin-arginine motif in their signal peptide across membranes.</text>
</comment>
<dbReference type="KEGG" id="ast:Asulf_01725"/>
<sequence length="239" mass="27941">MEPPEDREMELREHLAELKKRTIRISIVILIGIIIVYPYSPELIDSFWQGIFNKKLDMVIYTPTEWIVTRLIFSFVFVFFFSYPYIVYQLYQFAKPGLFEHERKFVKTFIPFSYILFLIGTLLAYEVVIPRLYNWAVVPYFGAEPHLSVKKTIYGAFKIFMAFGLSFQIPVLALIAVKLGMIDSDWLKGKRVIVYILVFILATNITFDISGMSQLIVLAIVVVMYEISIILARFLERKS</sequence>
<dbReference type="GeneID" id="15393360"/>
<keyword evidence="5" id="KW-1003">Cell membrane</keyword>
<evidence type="ECO:0000256" key="5">
    <source>
        <dbReference type="HAMAP-Rule" id="MF_00902"/>
    </source>
</evidence>
<organism evidence="6 7">
    <name type="scientific">Archaeoglobus sulfaticallidus PM70-1</name>
    <dbReference type="NCBI Taxonomy" id="387631"/>
    <lineage>
        <taxon>Archaea</taxon>
        <taxon>Methanobacteriati</taxon>
        <taxon>Methanobacteriota</taxon>
        <taxon>Archaeoglobi</taxon>
        <taxon>Archaeoglobales</taxon>
        <taxon>Archaeoglobaceae</taxon>
        <taxon>Archaeoglobus</taxon>
    </lineage>
</organism>
<keyword evidence="5" id="KW-0653">Protein transport</keyword>
<dbReference type="InterPro" id="IPR002033">
    <property type="entry name" value="TatC"/>
</dbReference>
<dbReference type="Proteomes" id="UP000013307">
    <property type="component" value="Chromosome"/>
</dbReference>
<evidence type="ECO:0000256" key="1">
    <source>
        <dbReference type="ARBA" id="ARBA00004141"/>
    </source>
</evidence>
<evidence type="ECO:0000256" key="4">
    <source>
        <dbReference type="ARBA" id="ARBA00023136"/>
    </source>
</evidence>
<dbReference type="EMBL" id="CP005290">
    <property type="protein sequence ID" value="AGK61696.1"/>
    <property type="molecule type" value="Genomic_DNA"/>
</dbReference>
<feature type="transmembrane region" description="Helical" evidence="5">
    <location>
        <begin position="192"/>
        <end position="209"/>
    </location>
</feature>
<reference evidence="6 7" key="1">
    <citation type="journal article" date="2013" name="Genome Announc.">
        <title>Complete Genome Sequence of the Thermophilic and Facultatively Chemolithoautotrophic Sulfate Reducer Archaeoglobus sulfaticallidus Strain PM70-1T.</title>
        <authorList>
            <person name="Stokke R."/>
            <person name="Hocking W.P."/>
            <person name="Steinsbu B.O."/>
            <person name="Steen I.H."/>
        </authorList>
    </citation>
    <scope>NUCLEOTIDE SEQUENCE [LARGE SCALE GENOMIC DNA]</scope>
    <source>
        <strain evidence="6">PM70-1</strain>
    </source>
</reference>
<keyword evidence="7" id="KW-1185">Reference proteome</keyword>
<dbReference type="AlphaFoldDB" id="N0BM62"/>
<name>N0BM62_9EURY</name>
<protein>
    <recommendedName>
        <fullName evidence="5">Sec-independent protein translocase protein TatC</fullName>
    </recommendedName>
</protein>
<feature type="transmembrane region" description="Helical" evidence="5">
    <location>
        <begin position="67"/>
        <end position="88"/>
    </location>
</feature>
<dbReference type="HAMAP" id="MF_00902">
    <property type="entry name" value="TatC"/>
    <property type="match status" value="1"/>
</dbReference>
<dbReference type="GO" id="GO:0009977">
    <property type="term" value="F:proton motive force dependent protein transmembrane transporter activity"/>
    <property type="evidence" value="ECO:0007669"/>
    <property type="project" value="TreeGrafter"/>
</dbReference>